<organism evidence="3 5">
    <name type="scientific">Borrelia miyamotoi</name>
    <dbReference type="NCBI Taxonomy" id="47466"/>
    <lineage>
        <taxon>Bacteria</taxon>
        <taxon>Pseudomonadati</taxon>
        <taxon>Spirochaetota</taxon>
        <taxon>Spirochaetia</taxon>
        <taxon>Spirochaetales</taxon>
        <taxon>Borreliaceae</taxon>
        <taxon>Borrelia</taxon>
    </lineage>
</organism>
<dbReference type="EMBL" id="CP036557">
    <property type="protein sequence ID" value="QBK62053.1"/>
    <property type="molecule type" value="Genomic_DNA"/>
</dbReference>
<keyword evidence="3" id="KW-0012">Acyltransferase</keyword>
<dbReference type="SUPFAM" id="SSF69593">
    <property type="entry name" value="Glycerol-3-phosphate (1)-acyltransferase"/>
    <property type="match status" value="1"/>
</dbReference>
<dbReference type="Proteomes" id="UP000230633">
    <property type="component" value="Chromosome"/>
</dbReference>
<dbReference type="GeneID" id="75118036"/>
<evidence type="ECO:0000259" key="1">
    <source>
        <dbReference type="SMART" id="SM00563"/>
    </source>
</evidence>
<evidence type="ECO:0000313" key="5">
    <source>
        <dbReference type="Proteomes" id="UP000291995"/>
    </source>
</evidence>
<reference evidence="3" key="2">
    <citation type="submission" date="2022-12" db="EMBL/GenBank/DDBJ databases">
        <title>Whole genome sequencing of Borrelia miyamotoi strains isolated at the Russian territory.</title>
        <authorList>
            <person name="Kuleshov K.V."/>
            <person name="Platonov A.E."/>
            <person name="Goptar I.A."/>
            <person name="Shipulin G.A."/>
            <person name="Markelov M.L."/>
            <person name="Koetsveld J."/>
            <person name="Kolyasnikova N.M."/>
            <person name="Sarksyan D.S."/>
            <person name="Toporkova M.G."/>
            <person name="Hovius J.W."/>
        </authorList>
    </citation>
    <scope>NUCLEOTIDE SEQUENCE</scope>
    <source>
        <strain evidence="2 4">Yekat-1</strain>
        <strain evidence="3">Yekat-76</strain>
    </source>
</reference>
<evidence type="ECO:0000313" key="2">
    <source>
        <dbReference type="EMBL" id="ATQ16063.1"/>
    </source>
</evidence>
<dbReference type="RefSeq" id="WP_025443817.1">
    <property type="nucleotide sequence ID" value="NZ_AP024371.1"/>
</dbReference>
<dbReference type="Proteomes" id="UP000291995">
    <property type="component" value="Chromosome"/>
</dbReference>
<dbReference type="SMART" id="SM00563">
    <property type="entry name" value="PlsC"/>
    <property type="match status" value="1"/>
</dbReference>
<feature type="domain" description="Phospholipid/glycerol acyltransferase" evidence="1">
    <location>
        <begin position="80"/>
        <end position="217"/>
    </location>
</feature>
<dbReference type="GO" id="GO:0016746">
    <property type="term" value="F:acyltransferase activity"/>
    <property type="evidence" value="ECO:0007669"/>
    <property type="project" value="UniProtKB-KW"/>
</dbReference>
<gene>
    <name evidence="2" type="ORF">CNO13_02635</name>
    <name evidence="3" type="ORF">EZU67_02635</name>
</gene>
<dbReference type="InterPro" id="IPR002123">
    <property type="entry name" value="Plipid/glycerol_acylTrfase"/>
</dbReference>
<dbReference type="Gene3D" id="3.40.1130.10">
    <property type="entry name" value="Glycerol-3-phosphate (1)-acyltransferase"/>
    <property type="match status" value="1"/>
</dbReference>
<proteinExistence type="predicted"/>
<sequence>MFIQNKSFNKYFKDIENEFFSRFKAIEKTNCLNDSYHEADPVSRSLVDMMIKRLLKGNSTIVGIQNILELYEKSKSGRSSVILMEHYSNFDFPCFQFLLNEMNYKEVAEHIVPVAGVKLFQESLFVKTLSLGYSVIFIYPPHSFIGVDREKVRKRRAFNANSMRYIVNKKTSGYIVLVFPTATRYRKGRPETKKIISGILGYFKIFDYFIMVSVNGNILEVSPNEDMSCDIFKEDTVVYNATEVMDIFEYKNLILEKLSQEGLEPTKELLGSSIADDLEKRFEVLHEKGTKIYNGLN</sequence>
<reference evidence="5" key="1">
    <citation type="submission" date="2019-03" db="EMBL/GenBank/DDBJ databases">
        <title>Whole genome sequencing of Borrelia miyamotoi strains isolated at the Russian territory.</title>
        <authorList>
            <person name="Kuleshov K.V."/>
            <person name="Platonov A.E."/>
            <person name="Goptar I.A."/>
            <person name="Shipulin G.A."/>
            <person name="Markelov M.L."/>
            <person name="Koetsveld J."/>
            <person name="Kolyasnikova N.M."/>
            <person name="Sarksyan D.S."/>
            <person name="Toporkova M.G."/>
            <person name="Hovius J.W."/>
        </authorList>
    </citation>
    <scope>NUCLEOTIDE SEQUENCE [LARGE SCALE GENOMIC DNA]</scope>
    <source>
        <strain evidence="5">Yekat-76</strain>
    </source>
</reference>
<evidence type="ECO:0000313" key="3">
    <source>
        <dbReference type="EMBL" id="QBK62053.1"/>
    </source>
</evidence>
<dbReference type="EMBL" id="CP024333">
    <property type="protein sequence ID" value="ATQ16063.1"/>
    <property type="molecule type" value="Genomic_DNA"/>
</dbReference>
<protein>
    <submittedName>
        <fullName evidence="3">1-acyl-sn-glycerol-3-phosphate acyltransferase</fullName>
    </submittedName>
</protein>
<keyword evidence="4" id="KW-1185">Reference proteome</keyword>
<name>A0AAP8YWJ5_9SPIR</name>
<dbReference type="AlphaFoldDB" id="A0AAP8YWJ5"/>
<evidence type="ECO:0000313" key="4">
    <source>
        <dbReference type="Proteomes" id="UP000230633"/>
    </source>
</evidence>
<dbReference type="Pfam" id="PF01553">
    <property type="entry name" value="Acyltransferase"/>
    <property type="match status" value="1"/>
</dbReference>
<accession>A0AAP8YWJ5</accession>
<keyword evidence="3" id="KW-0808">Transferase</keyword>